<dbReference type="InterPro" id="IPR052894">
    <property type="entry name" value="AsmA-related"/>
</dbReference>
<dbReference type="GO" id="GO:0090313">
    <property type="term" value="P:regulation of protein targeting to membrane"/>
    <property type="evidence" value="ECO:0007669"/>
    <property type="project" value="TreeGrafter"/>
</dbReference>
<reference evidence="3 4" key="1">
    <citation type="submission" date="2020-07" db="EMBL/GenBank/DDBJ databases">
        <authorList>
            <person name="Sun Q."/>
        </authorList>
    </citation>
    <scope>NUCLEOTIDE SEQUENCE [LARGE SCALE GENOMIC DNA]</scope>
    <source>
        <strain evidence="3 4">MAH-1</strain>
    </source>
</reference>
<feature type="domain" description="AsmA" evidence="2">
    <location>
        <begin position="11"/>
        <end position="186"/>
    </location>
</feature>
<name>A0A7Y9C6X3_9FLAO</name>
<dbReference type="RefSeq" id="WP_176005549.1">
    <property type="nucleotide sequence ID" value="NZ_JABWMI010000009.1"/>
</dbReference>
<dbReference type="PANTHER" id="PTHR30441:SF8">
    <property type="entry name" value="DUF748 DOMAIN-CONTAINING PROTEIN"/>
    <property type="match status" value="1"/>
</dbReference>
<sequence>MNSRLKTITLKTLKWIGISVASILLLLFLIPILFPGTLAEQVKAFANKKLQGELNFSEANLSFFNHFPSLTVTLDDFSLKGSKPFQNDTLIAAKEVAFGINLKRLIFDNQISIDEIYIDNSIVNVMVNEKGEANYNVYVSEEKEQEKDTVSNTSLRLDRIDISHCRLKYDDKSAKMLISAEDFNYLGKGNLDQSVFDLKTDAEIKNFDFIYNGEPYLQKKNVSAELITRINTNALTFAFQRNDLKINELPINFKGEFNILKSGYYIDVQVSSMGSNLKDLFTALPPEYVTWLESSKVKGDIDLLFMFKGRYDAATKRNPSISFDTRIADGYIEYKDAPFPTSDINLNFKAVLPELNTDSLIVKLDSLKFRVGKEFFKAYVETKGLDNMSVKANIKGNLDLENLDKALGLNNLDMKGKLSVNVESNGIYNADKRLFPKTKGRVLLKNAFLKTEYYPNPISDINLDINALNDNGNFNDTRISIKPAGFTFEGNPFKIDAVFKNLDDVDYDVRAKGVVDVGKIYKVFKQKDIDLTGYIKSDLRLKGRQSYATTGQYSKLDNSGTLQIRDIKATMASFPKSFFISEGSFVFDREKMNFNKFLATYGQSDFALNGKLINAINYLFEKRGTLHGDFRLDSKYVNVNEFMALESGNNDKQQPEIEAEKKTGTQESGVVVVPTNLDVFLTTNINKVTYDKFNLENVKGTVGVSKGQVLFKGTQLEIIGATLNLDGMYDDASAKKAGFDLRFRAKNFDVKRAFNEIEMFKELATSAGKAEGIISVDYKLNGELDGNMNPIYPSLEGGGVVSLNKIKIKGLKMFGSISDKTGSDGLNDPDLSRVDIKSTIKNNVIKIEKTRMNVSVFKLRFEGKTSFDGQLGLRMRLGLPPFGLIGIPIAITGTHENPKVKVFSKTTEAIPETQYGDKVIDDAKGNTTPAKTLIEKKEKSEEEKTDGNKDAKKEDGKTAAEKKPDEKKN</sequence>
<evidence type="ECO:0000259" key="2">
    <source>
        <dbReference type="Pfam" id="PF05170"/>
    </source>
</evidence>
<gene>
    <name evidence="3" type="ORF">HZF10_07340</name>
</gene>
<keyword evidence="4" id="KW-1185">Reference proteome</keyword>
<dbReference type="Proteomes" id="UP000535020">
    <property type="component" value="Unassembled WGS sequence"/>
</dbReference>
<evidence type="ECO:0000313" key="3">
    <source>
        <dbReference type="EMBL" id="NYA70727.1"/>
    </source>
</evidence>
<feature type="compositionally biased region" description="Basic and acidic residues" evidence="1">
    <location>
        <begin position="933"/>
        <end position="969"/>
    </location>
</feature>
<accession>A0A7Y9C6X3</accession>
<dbReference type="InterPro" id="IPR007844">
    <property type="entry name" value="AsmA"/>
</dbReference>
<dbReference type="EMBL" id="JACBJI010000002">
    <property type="protein sequence ID" value="NYA70727.1"/>
    <property type="molecule type" value="Genomic_DNA"/>
</dbReference>
<dbReference type="GO" id="GO:0005886">
    <property type="term" value="C:plasma membrane"/>
    <property type="evidence" value="ECO:0007669"/>
    <property type="project" value="TreeGrafter"/>
</dbReference>
<feature type="region of interest" description="Disordered" evidence="1">
    <location>
        <begin position="917"/>
        <end position="969"/>
    </location>
</feature>
<dbReference type="AlphaFoldDB" id="A0A7Y9C6X3"/>
<evidence type="ECO:0000313" key="4">
    <source>
        <dbReference type="Proteomes" id="UP000535020"/>
    </source>
</evidence>
<protein>
    <submittedName>
        <fullName evidence="3">AsmA family protein</fullName>
    </submittedName>
</protein>
<dbReference type="PANTHER" id="PTHR30441">
    <property type="entry name" value="DUF748 DOMAIN-CONTAINING PROTEIN"/>
    <property type="match status" value="1"/>
</dbReference>
<organism evidence="3 4">
    <name type="scientific">Flavobacterium agri</name>
    <dbReference type="NCBI Taxonomy" id="2743471"/>
    <lineage>
        <taxon>Bacteria</taxon>
        <taxon>Pseudomonadati</taxon>
        <taxon>Bacteroidota</taxon>
        <taxon>Flavobacteriia</taxon>
        <taxon>Flavobacteriales</taxon>
        <taxon>Flavobacteriaceae</taxon>
        <taxon>Flavobacterium</taxon>
    </lineage>
</organism>
<proteinExistence type="predicted"/>
<evidence type="ECO:0000256" key="1">
    <source>
        <dbReference type="SAM" id="MobiDB-lite"/>
    </source>
</evidence>
<comment type="caution">
    <text evidence="3">The sequence shown here is derived from an EMBL/GenBank/DDBJ whole genome shotgun (WGS) entry which is preliminary data.</text>
</comment>
<dbReference type="Pfam" id="PF05170">
    <property type="entry name" value="AsmA"/>
    <property type="match status" value="1"/>
</dbReference>